<dbReference type="InterPro" id="IPR050313">
    <property type="entry name" value="Carb_Metab_HTH_regulators"/>
</dbReference>
<organism evidence="5 6">
    <name type="scientific">Starkeya nomas</name>
    <dbReference type="NCBI Taxonomy" id="2666134"/>
    <lineage>
        <taxon>Bacteria</taxon>
        <taxon>Pseudomonadati</taxon>
        <taxon>Pseudomonadota</taxon>
        <taxon>Alphaproteobacteria</taxon>
        <taxon>Hyphomicrobiales</taxon>
        <taxon>Xanthobacteraceae</taxon>
        <taxon>Starkeya</taxon>
    </lineage>
</organism>
<dbReference type="Gene3D" id="1.10.10.10">
    <property type="entry name" value="Winged helix-like DNA-binding domain superfamily/Winged helix DNA-binding domain"/>
    <property type="match status" value="1"/>
</dbReference>
<evidence type="ECO:0000256" key="3">
    <source>
        <dbReference type="ARBA" id="ARBA00023163"/>
    </source>
</evidence>
<dbReference type="InterPro" id="IPR036388">
    <property type="entry name" value="WH-like_DNA-bd_sf"/>
</dbReference>
<dbReference type="InterPro" id="IPR001034">
    <property type="entry name" value="DeoR_HTH"/>
</dbReference>
<dbReference type="PANTHER" id="PTHR30363">
    <property type="entry name" value="HTH-TYPE TRANSCRIPTIONAL REGULATOR SRLR-RELATED"/>
    <property type="match status" value="1"/>
</dbReference>
<keyword evidence="1" id="KW-0805">Transcription regulation</keyword>
<dbReference type="AlphaFoldDB" id="A0A5S9PS97"/>
<name>A0A5S9PS97_9HYPH</name>
<dbReference type="InterPro" id="IPR018356">
    <property type="entry name" value="Tscrpt_reg_HTH_DeoR_CS"/>
</dbReference>
<evidence type="ECO:0000313" key="6">
    <source>
        <dbReference type="Proteomes" id="UP000433050"/>
    </source>
</evidence>
<gene>
    <name evidence="5" type="primary">glpR_4</name>
    <name evidence="5" type="ORF">STARVERO_03464</name>
</gene>
<dbReference type="EMBL" id="CACSAS010000001">
    <property type="protein sequence ID" value="CAA0107512.1"/>
    <property type="molecule type" value="Genomic_DNA"/>
</dbReference>
<proteinExistence type="predicted"/>
<dbReference type="PANTHER" id="PTHR30363:SF44">
    <property type="entry name" value="AGA OPERON TRANSCRIPTIONAL REPRESSOR-RELATED"/>
    <property type="match status" value="1"/>
</dbReference>
<reference evidence="5 6" key="1">
    <citation type="submission" date="2019-12" db="EMBL/GenBank/DDBJ databases">
        <authorList>
            <person name="Reyes-Prieto M."/>
        </authorList>
    </citation>
    <scope>NUCLEOTIDE SEQUENCE [LARGE SCALE GENOMIC DNA]</scope>
    <source>
        <strain evidence="5">HF14-78462</strain>
    </source>
</reference>
<dbReference type="Proteomes" id="UP000433050">
    <property type="component" value="Unassembled WGS sequence"/>
</dbReference>
<dbReference type="PRINTS" id="PR00037">
    <property type="entry name" value="HTHLACR"/>
</dbReference>
<sequence length="287" mass="30825">MMADDVSFPDKSVAELAAGEDRQRMLSHVRHARILDQLALSGSISVTTIAAELGVSDMTIRRDLLELEREGRLVRVHGGAVLAETPASVAMDSEEPRFDARLRRGSEAKSAIAAYAAGLVAGYRTAAIDVGTTTYLMAGHLRDVGHLKIFTNSLRVSALLDGGAAEVYVAGGRVRPEEMSVWGPTAIAQFEKLWFDVAVLGTSGVTADGFFDYSFEDTDMKRVYLRRSGLRILLCDSAKFQRMSLVQVGALADINILVTDAEPPPRIAAALAAARVDLRIAPPAPAD</sequence>
<dbReference type="InterPro" id="IPR037171">
    <property type="entry name" value="NagB/RpiA_transferase-like"/>
</dbReference>
<evidence type="ECO:0000256" key="1">
    <source>
        <dbReference type="ARBA" id="ARBA00023015"/>
    </source>
</evidence>
<dbReference type="SUPFAM" id="SSF100950">
    <property type="entry name" value="NagB/RpiA/CoA transferase-like"/>
    <property type="match status" value="1"/>
</dbReference>
<dbReference type="InterPro" id="IPR036390">
    <property type="entry name" value="WH_DNA-bd_sf"/>
</dbReference>
<dbReference type="PROSITE" id="PS00894">
    <property type="entry name" value="HTH_DEOR_1"/>
    <property type="match status" value="1"/>
</dbReference>
<keyword evidence="6" id="KW-1185">Reference proteome</keyword>
<dbReference type="SUPFAM" id="SSF46785">
    <property type="entry name" value="Winged helix' DNA-binding domain"/>
    <property type="match status" value="1"/>
</dbReference>
<keyword evidence="3" id="KW-0804">Transcription</keyword>
<evidence type="ECO:0000259" key="4">
    <source>
        <dbReference type="PROSITE" id="PS51000"/>
    </source>
</evidence>
<feature type="domain" description="HTH deoR-type" evidence="4">
    <location>
        <begin position="27"/>
        <end position="82"/>
    </location>
</feature>
<evidence type="ECO:0000256" key="2">
    <source>
        <dbReference type="ARBA" id="ARBA00023125"/>
    </source>
</evidence>
<dbReference type="InterPro" id="IPR014036">
    <property type="entry name" value="DeoR-like_C"/>
</dbReference>
<dbReference type="GO" id="GO:0003677">
    <property type="term" value="F:DNA binding"/>
    <property type="evidence" value="ECO:0007669"/>
    <property type="project" value="UniProtKB-KW"/>
</dbReference>
<evidence type="ECO:0000313" key="5">
    <source>
        <dbReference type="EMBL" id="CAA0107512.1"/>
    </source>
</evidence>
<dbReference type="GO" id="GO:0003700">
    <property type="term" value="F:DNA-binding transcription factor activity"/>
    <property type="evidence" value="ECO:0007669"/>
    <property type="project" value="InterPro"/>
</dbReference>
<dbReference type="Pfam" id="PF08220">
    <property type="entry name" value="HTH_DeoR"/>
    <property type="match status" value="1"/>
</dbReference>
<keyword evidence="2" id="KW-0238">DNA-binding</keyword>
<dbReference type="Pfam" id="PF00455">
    <property type="entry name" value="DeoRC"/>
    <property type="match status" value="1"/>
</dbReference>
<dbReference type="PROSITE" id="PS51000">
    <property type="entry name" value="HTH_DEOR_2"/>
    <property type="match status" value="1"/>
</dbReference>
<dbReference type="SMART" id="SM01134">
    <property type="entry name" value="DeoRC"/>
    <property type="match status" value="1"/>
</dbReference>
<dbReference type="SMART" id="SM00420">
    <property type="entry name" value="HTH_DEOR"/>
    <property type="match status" value="1"/>
</dbReference>
<protein>
    <submittedName>
        <fullName evidence="5">Glycerol-3-phosphate regulon repressor</fullName>
    </submittedName>
</protein>
<accession>A0A5S9PS97</accession>